<dbReference type="GO" id="GO:0005615">
    <property type="term" value="C:extracellular space"/>
    <property type="evidence" value="ECO:0007669"/>
    <property type="project" value="TreeGrafter"/>
</dbReference>
<dbReference type="PRINTS" id="PR00821">
    <property type="entry name" value="TAGLIPASE"/>
</dbReference>
<feature type="domain" description="Lipase" evidence="10">
    <location>
        <begin position="82"/>
        <end position="193"/>
    </location>
</feature>
<keyword evidence="9" id="KW-0732">Signal</keyword>
<dbReference type="PANTHER" id="PTHR11610:SF173">
    <property type="entry name" value="LIPASE DOMAIN-CONTAINING PROTEIN-RELATED"/>
    <property type="match status" value="1"/>
</dbReference>
<dbReference type="InterPro" id="IPR029058">
    <property type="entry name" value="AB_hydrolase_fold"/>
</dbReference>
<comment type="similarity">
    <text evidence="3 8">Belongs to the AB hydrolase superfamily. Lipase family.</text>
</comment>
<dbReference type="Pfam" id="PF00151">
    <property type="entry name" value="Lipase"/>
    <property type="match status" value="1"/>
</dbReference>
<evidence type="ECO:0000256" key="3">
    <source>
        <dbReference type="ARBA" id="ARBA00010701"/>
    </source>
</evidence>
<evidence type="ECO:0000256" key="4">
    <source>
        <dbReference type="ARBA" id="ARBA00013179"/>
    </source>
</evidence>
<accession>E6ZCK4</accession>
<evidence type="ECO:0000259" key="10">
    <source>
        <dbReference type="Pfam" id="PF00151"/>
    </source>
</evidence>
<comment type="subcellular location">
    <subcellularLocation>
        <location evidence="2">Secreted</location>
    </subcellularLocation>
</comment>
<dbReference type="PANTHER" id="PTHR11610">
    <property type="entry name" value="LIPASE"/>
    <property type="match status" value="1"/>
</dbReference>
<evidence type="ECO:0000256" key="7">
    <source>
        <dbReference type="ARBA" id="ARBA00023157"/>
    </source>
</evidence>
<dbReference type="EMBL" id="FN908685">
    <property type="protein sequence ID" value="CBM69273.1"/>
    <property type="molecule type" value="mRNA"/>
</dbReference>
<evidence type="ECO:0000256" key="2">
    <source>
        <dbReference type="ARBA" id="ARBA00004613"/>
    </source>
</evidence>
<evidence type="ECO:0000256" key="5">
    <source>
        <dbReference type="ARBA" id="ARBA00022525"/>
    </source>
</evidence>
<evidence type="ECO:0000256" key="9">
    <source>
        <dbReference type="SAM" id="SignalP"/>
    </source>
</evidence>
<protein>
    <recommendedName>
        <fullName evidence="4">phospholipase A1</fullName>
        <ecNumber evidence="4">3.1.1.32</ecNumber>
    </recommendedName>
</protein>
<dbReference type="SUPFAM" id="SSF53474">
    <property type="entry name" value="alpha/beta-Hydrolases"/>
    <property type="match status" value="1"/>
</dbReference>
<evidence type="ECO:0000256" key="8">
    <source>
        <dbReference type="RuleBase" id="RU004262"/>
    </source>
</evidence>
<keyword evidence="6" id="KW-0378">Hydrolase</keyword>
<proteinExistence type="evidence at transcript level"/>
<name>E6ZCK4_9HYME</name>
<dbReference type="InterPro" id="IPR013818">
    <property type="entry name" value="Lipase"/>
</dbReference>
<keyword evidence="5" id="KW-0964">Secreted</keyword>
<dbReference type="GO" id="GO:0016042">
    <property type="term" value="P:lipid catabolic process"/>
    <property type="evidence" value="ECO:0007669"/>
    <property type="project" value="TreeGrafter"/>
</dbReference>
<dbReference type="EC" id="3.1.1.32" evidence="4"/>
<evidence type="ECO:0000256" key="1">
    <source>
        <dbReference type="ARBA" id="ARBA00000111"/>
    </source>
</evidence>
<dbReference type="Gene3D" id="3.40.50.1820">
    <property type="entry name" value="alpha/beta hydrolase"/>
    <property type="match status" value="1"/>
</dbReference>
<evidence type="ECO:0000313" key="11">
    <source>
        <dbReference type="EMBL" id="CBM69273.1"/>
    </source>
</evidence>
<organism evidence="11">
    <name type="scientific">Chelonus inanitus</name>
    <dbReference type="NCBI Taxonomy" id="49201"/>
    <lineage>
        <taxon>Eukaryota</taxon>
        <taxon>Metazoa</taxon>
        <taxon>Ecdysozoa</taxon>
        <taxon>Arthropoda</taxon>
        <taxon>Hexapoda</taxon>
        <taxon>Insecta</taxon>
        <taxon>Pterygota</taxon>
        <taxon>Neoptera</taxon>
        <taxon>Endopterygota</taxon>
        <taxon>Hymenoptera</taxon>
        <taxon>Apocrita</taxon>
        <taxon>Ichneumonoidea</taxon>
        <taxon>Braconidae</taxon>
        <taxon>Cheloninae</taxon>
        <taxon>Chelonus</taxon>
    </lineage>
</organism>
<sequence>MMPRVLILFNIILLSESFTLKSFNPSDNLLIKIPPPNFDISWPRDISLKSELFSAPNKTKQVNCLGLGTTISKGFEFIFRSKDTKNNPLKVNFWVSSRSKPEPVEVTLAKGFDINDILFKVDRKTIFIIHGFLSHGRQQWVKDMERALLLADDVNVVAVDWSAHGNTWNYYKAAVNAKSVGSHIAKFLACIMDLIQESNPAGLESINWGPIHMIG</sequence>
<comment type="catalytic activity">
    <reaction evidence="1">
        <text>a 1,2-diacyl-sn-glycero-3-phosphocholine + H2O = a 2-acyl-sn-glycero-3-phosphocholine + a fatty acid + H(+)</text>
        <dbReference type="Rhea" id="RHEA:18689"/>
        <dbReference type="ChEBI" id="CHEBI:15377"/>
        <dbReference type="ChEBI" id="CHEBI:15378"/>
        <dbReference type="ChEBI" id="CHEBI:28868"/>
        <dbReference type="ChEBI" id="CHEBI:57643"/>
        <dbReference type="ChEBI" id="CHEBI:57875"/>
        <dbReference type="EC" id="3.1.1.32"/>
    </reaction>
</comment>
<dbReference type="AlphaFoldDB" id="E6ZCK4"/>
<dbReference type="InterPro" id="IPR000734">
    <property type="entry name" value="TAG_lipase"/>
</dbReference>
<reference evidence="11" key="1">
    <citation type="journal article" date="2010" name="BMC Genomics">
        <title>The venom composition of the parasitic wasp Chelonus inanitus resolved by combined expressed sequence tags analysis and proteomic approach.</title>
        <authorList>
            <person name="Vincent B."/>
            <person name="Kaeslin M."/>
            <person name="Roth T."/>
            <person name="Heller M."/>
            <person name="Poulain J."/>
            <person name="Cousserans F."/>
            <person name="Schaller J."/>
            <person name="Poirie M."/>
            <person name="Lanzrein B."/>
            <person name="Drezen J.-M."/>
            <person name="Moreau S.J.M."/>
        </authorList>
    </citation>
    <scope>NUCLEOTIDE SEQUENCE</scope>
    <source>
        <tissue evidence="11">Venom glands</tissue>
    </source>
</reference>
<dbReference type="GO" id="GO:0008970">
    <property type="term" value="F:phospholipase A1 activity"/>
    <property type="evidence" value="ECO:0007669"/>
    <property type="project" value="UniProtKB-EC"/>
</dbReference>
<feature type="chain" id="PRO_5003216305" description="phospholipase A1" evidence="9">
    <location>
        <begin position="18"/>
        <end position="215"/>
    </location>
</feature>
<feature type="non-terminal residue" evidence="11">
    <location>
        <position position="215"/>
    </location>
</feature>
<evidence type="ECO:0000256" key="6">
    <source>
        <dbReference type="ARBA" id="ARBA00022801"/>
    </source>
</evidence>
<feature type="signal peptide" evidence="9">
    <location>
        <begin position="1"/>
        <end position="17"/>
    </location>
</feature>
<keyword evidence="7" id="KW-1015">Disulfide bond</keyword>